<comment type="subcellular location">
    <subcellularLocation>
        <location evidence="1">Endomembrane system</location>
        <topology evidence="1">Multi-pass membrane protein</topology>
    </subcellularLocation>
    <subcellularLocation>
        <location evidence="5">Membrane</location>
        <topology evidence="5">Multi-pass membrane protein</topology>
    </subcellularLocation>
</comment>
<proteinExistence type="predicted"/>
<feature type="transmembrane region" description="Helical" evidence="6">
    <location>
        <begin position="455"/>
        <end position="473"/>
    </location>
</feature>
<feature type="transmembrane region" description="Helical" evidence="6">
    <location>
        <begin position="415"/>
        <end position="434"/>
    </location>
</feature>
<evidence type="ECO:0000256" key="2">
    <source>
        <dbReference type="ARBA" id="ARBA00022692"/>
    </source>
</evidence>
<feature type="transmembrane region" description="Helical" evidence="6">
    <location>
        <begin position="250"/>
        <end position="274"/>
    </location>
</feature>
<dbReference type="Proteomes" id="UP001500552">
    <property type="component" value="Unassembled WGS sequence"/>
</dbReference>
<name>A0ABP8L7Z8_9BACT</name>
<feature type="transmembrane region" description="Helical" evidence="6">
    <location>
        <begin position="30"/>
        <end position="51"/>
    </location>
</feature>
<feature type="transmembrane region" description="Helical" evidence="6">
    <location>
        <begin position="280"/>
        <end position="301"/>
    </location>
</feature>
<dbReference type="PANTHER" id="PTHR42829">
    <property type="entry name" value="NADH-UBIQUINONE OXIDOREDUCTASE CHAIN 5"/>
    <property type="match status" value="1"/>
</dbReference>
<protein>
    <submittedName>
        <fullName evidence="9">NADH-quinone oxidoreductase subunit L</fullName>
    </submittedName>
</protein>
<evidence type="ECO:0000256" key="5">
    <source>
        <dbReference type="RuleBase" id="RU000320"/>
    </source>
</evidence>
<dbReference type="RefSeq" id="WP_345156516.1">
    <property type="nucleotide sequence ID" value="NZ_BAABHC010000002.1"/>
</dbReference>
<dbReference type="PRINTS" id="PR01435">
    <property type="entry name" value="NPOXDRDTASE5"/>
</dbReference>
<feature type="transmembrane region" description="Helical" evidence="6">
    <location>
        <begin position="180"/>
        <end position="202"/>
    </location>
</feature>
<dbReference type="Pfam" id="PF00662">
    <property type="entry name" value="Proton_antipo_N"/>
    <property type="match status" value="1"/>
</dbReference>
<dbReference type="Gene3D" id="1.20.5.2700">
    <property type="match status" value="1"/>
</dbReference>
<feature type="transmembrane region" description="Helical" evidence="6">
    <location>
        <begin position="507"/>
        <end position="528"/>
    </location>
</feature>
<feature type="domain" description="NADH-Ubiquinone oxidoreductase (complex I) chain 5 N-terminal" evidence="8">
    <location>
        <begin position="68"/>
        <end position="118"/>
    </location>
</feature>
<reference evidence="10" key="1">
    <citation type="journal article" date="2019" name="Int. J. Syst. Evol. Microbiol.">
        <title>The Global Catalogue of Microorganisms (GCM) 10K type strain sequencing project: providing services to taxonomists for standard genome sequencing and annotation.</title>
        <authorList>
            <consortium name="The Broad Institute Genomics Platform"/>
            <consortium name="The Broad Institute Genome Sequencing Center for Infectious Disease"/>
            <person name="Wu L."/>
            <person name="Ma J."/>
        </authorList>
    </citation>
    <scope>NUCLEOTIDE SEQUENCE [LARGE SCALE GENOMIC DNA]</scope>
    <source>
        <strain evidence="10">JCM 17926</strain>
    </source>
</reference>
<feature type="transmembrane region" description="Helical" evidence="6">
    <location>
        <begin position="336"/>
        <end position="355"/>
    </location>
</feature>
<dbReference type="EMBL" id="BAABHC010000002">
    <property type="protein sequence ID" value="GAA4424532.1"/>
    <property type="molecule type" value="Genomic_DNA"/>
</dbReference>
<feature type="transmembrane region" description="Helical" evidence="6">
    <location>
        <begin position="375"/>
        <end position="395"/>
    </location>
</feature>
<dbReference type="InterPro" id="IPR018393">
    <property type="entry name" value="NADHpl_OxRdtase_5_subgr"/>
</dbReference>
<feature type="domain" description="NADH:quinone oxidoreductase/Mrp antiporter transmembrane" evidence="7">
    <location>
        <begin position="134"/>
        <end position="428"/>
    </location>
</feature>
<evidence type="ECO:0000256" key="1">
    <source>
        <dbReference type="ARBA" id="ARBA00004127"/>
    </source>
</evidence>
<organism evidence="9 10">
    <name type="scientific">Pontibacter saemangeumensis</name>
    <dbReference type="NCBI Taxonomy" id="1084525"/>
    <lineage>
        <taxon>Bacteria</taxon>
        <taxon>Pseudomonadati</taxon>
        <taxon>Bacteroidota</taxon>
        <taxon>Cytophagia</taxon>
        <taxon>Cytophagales</taxon>
        <taxon>Hymenobacteraceae</taxon>
        <taxon>Pontibacter</taxon>
    </lineage>
</organism>
<dbReference type="NCBIfam" id="NF005141">
    <property type="entry name" value="PRK06590.1"/>
    <property type="match status" value="1"/>
</dbReference>
<evidence type="ECO:0000259" key="8">
    <source>
        <dbReference type="Pfam" id="PF00662"/>
    </source>
</evidence>
<feature type="transmembrane region" description="Helical" evidence="6">
    <location>
        <begin position="607"/>
        <end position="627"/>
    </location>
</feature>
<dbReference type="InterPro" id="IPR001516">
    <property type="entry name" value="Proton_antipo_N"/>
</dbReference>
<evidence type="ECO:0000259" key="7">
    <source>
        <dbReference type="Pfam" id="PF00361"/>
    </source>
</evidence>
<evidence type="ECO:0000313" key="9">
    <source>
        <dbReference type="EMBL" id="GAA4424532.1"/>
    </source>
</evidence>
<feature type="transmembrane region" description="Helical" evidence="6">
    <location>
        <begin position="6"/>
        <end position="23"/>
    </location>
</feature>
<evidence type="ECO:0000256" key="4">
    <source>
        <dbReference type="ARBA" id="ARBA00023136"/>
    </source>
</evidence>
<keyword evidence="2 5" id="KW-0812">Transmembrane</keyword>
<feature type="transmembrane region" description="Helical" evidence="6">
    <location>
        <begin position="78"/>
        <end position="102"/>
    </location>
</feature>
<accession>A0ABP8L7Z8</accession>
<sequence length="628" mass="68820">MENLLWLIPALPFLGALLLILFGNRLSRTLVGVLGVGSVGIAALITILLGIEFLSERPAFYHQEVWQWFLVAGFNPSIAFHLDALSMVFVFVITFVGFLIHIYSTAYMAEDADFSRFFACMNLFVGSMLMLVMADNLLLLYLGWEGVGLCSYLLIGFWYKEPANGYAARKAFIITRVGDTAMAIGLFMLFQAFGTLHIQTILTEAPDTWAVGSQMAVIVALLLLGGAVGKSGQLPLQTWLPDAMAGPTPVSALIHAATMVTAGVYLIARMYVIFDLAPVAQLAVAVIGAVTLLIAGFSALTQYDLKRVLAYSTISQIGYMFLALGVGAWSAGIFHFMIHAFFKALLFLCAGAIILALHHEQDMRKMGGLRHSMPVVYWTFLIGAASLAALPIITAGFYSKDQILWYTLAGPVGSIWLYMAGLIGAFITSIYTFRMVFMTFYGESKTHVAHPPGKVITIPLIILAVLSLVGGFIELPHNFAHVVLFSDLMAPVLPGIMANELMAANEWVFQVLAAVVSLAGVYVAYLFYLKRPSLLQSLDRSDTAMALHRFWHSGWGFDALYDALLVRPYVFLSNLNKRDIIDSFYTGLARMAEGFHEMFSATQNGVLRHYVLGVVVGAIMILTISLLL</sequence>
<dbReference type="Pfam" id="PF00361">
    <property type="entry name" value="Proton_antipo_M"/>
    <property type="match status" value="1"/>
</dbReference>
<dbReference type="NCBIfam" id="TIGR01974">
    <property type="entry name" value="NDH_I_L"/>
    <property type="match status" value="1"/>
</dbReference>
<comment type="caution">
    <text evidence="9">The sequence shown here is derived from an EMBL/GenBank/DDBJ whole genome shotgun (WGS) entry which is preliminary data.</text>
</comment>
<evidence type="ECO:0000256" key="6">
    <source>
        <dbReference type="SAM" id="Phobius"/>
    </source>
</evidence>
<dbReference type="PANTHER" id="PTHR42829:SF2">
    <property type="entry name" value="NADH-UBIQUINONE OXIDOREDUCTASE CHAIN 5"/>
    <property type="match status" value="1"/>
</dbReference>
<feature type="transmembrane region" description="Helical" evidence="6">
    <location>
        <begin position="308"/>
        <end position="330"/>
    </location>
</feature>
<gene>
    <name evidence="9" type="primary">nuoL_1</name>
    <name evidence="9" type="ORF">GCM10023188_04440</name>
</gene>
<keyword evidence="10" id="KW-1185">Reference proteome</keyword>
<evidence type="ECO:0000313" key="10">
    <source>
        <dbReference type="Proteomes" id="UP001500552"/>
    </source>
</evidence>
<feature type="transmembrane region" description="Helical" evidence="6">
    <location>
        <begin position="208"/>
        <end position="229"/>
    </location>
</feature>
<evidence type="ECO:0000256" key="3">
    <source>
        <dbReference type="ARBA" id="ARBA00022989"/>
    </source>
</evidence>
<dbReference type="PRINTS" id="PR01434">
    <property type="entry name" value="NADHDHGNASE5"/>
</dbReference>
<dbReference type="InterPro" id="IPR003945">
    <property type="entry name" value="NU5C-like"/>
</dbReference>
<feature type="transmembrane region" description="Helical" evidence="6">
    <location>
        <begin position="114"/>
        <end position="132"/>
    </location>
</feature>
<keyword evidence="3 6" id="KW-1133">Transmembrane helix</keyword>
<keyword evidence="4 6" id="KW-0472">Membrane</keyword>
<feature type="transmembrane region" description="Helical" evidence="6">
    <location>
        <begin position="138"/>
        <end position="159"/>
    </location>
</feature>
<dbReference type="InterPro" id="IPR001750">
    <property type="entry name" value="ND/Mrp_TM"/>
</dbReference>